<keyword evidence="3" id="KW-1003">Cell membrane</keyword>
<keyword evidence="8" id="KW-0449">Lipoprotein</keyword>
<name>A0A830B1G3_9LAMI</name>
<comment type="similarity">
    <text evidence="2">Belongs to the plant LTP family.</text>
</comment>
<keyword evidence="12" id="KW-1185">Reference proteome</keyword>
<dbReference type="SUPFAM" id="SSF47699">
    <property type="entry name" value="Bifunctional inhibitor/lipid-transfer protein/seed storage 2S albumin"/>
    <property type="match status" value="1"/>
</dbReference>
<dbReference type="CDD" id="cd00010">
    <property type="entry name" value="AAI_LTSS"/>
    <property type="match status" value="1"/>
</dbReference>
<keyword evidence="4" id="KW-0336">GPI-anchor</keyword>
<protein>
    <submittedName>
        <fullName evidence="11">Non-specific lipid transfer protein GPI-anchored 1</fullName>
    </submittedName>
</protein>
<organism evidence="11 12">
    <name type="scientific">Phtheirospermum japonicum</name>
    <dbReference type="NCBI Taxonomy" id="374723"/>
    <lineage>
        <taxon>Eukaryota</taxon>
        <taxon>Viridiplantae</taxon>
        <taxon>Streptophyta</taxon>
        <taxon>Embryophyta</taxon>
        <taxon>Tracheophyta</taxon>
        <taxon>Spermatophyta</taxon>
        <taxon>Magnoliopsida</taxon>
        <taxon>eudicotyledons</taxon>
        <taxon>Gunneridae</taxon>
        <taxon>Pentapetalae</taxon>
        <taxon>asterids</taxon>
        <taxon>lamiids</taxon>
        <taxon>Lamiales</taxon>
        <taxon>Orobanchaceae</taxon>
        <taxon>Orobanchaceae incertae sedis</taxon>
        <taxon>Phtheirospermum</taxon>
    </lineage>
</organism>
<feature type="domain" description="Bifunctional inhibitor/plant lipid transfer protein/seed storage helical" evidence="10">
    <location>
        <begin position="25"/>
        <end position="97"/>
    </location>
</feature>
<evidence type="ECO:0000256" key="6">
    <source>
        <dbReference type="ARBA" id="ARBA00023157"/>
    </source>
</evidence>
<keyword evidence="6" id="KW-1015">Disulfide bond</keyword>
<dbReference type="Gene3D" id="1.10.110.10">
    <property type="entry name" value="Plant lipid-transfer and hydrophobic proteins"/>
    <property type="match status" value="1"/>
</dbReference>
<dbReference type="SMART" id="SM00499">
    <property type="entry name" value="AAI"/>
    <property type="match status" value="1"/>
</dbReference>
<keyword evidence="5 9" id="KW-0732">Signal</keyword>
<evidence type="ECO:0000256" key="4">
    <source>
        <dbReference type="ARBA" id="ARBA00022622"/>
    </source>
</evidence>
<keyword evidence="4" id="KW-0472">Membrane</keyword>
<evidence type="ECO:0000256" key="9">
    <source>
        <dbReference type="SAM" id="SignalP"/>
    </source>
</evidence>
<evidence type="ECO:0000256" key="3">
    <source>
        <dbReference type="ARBA" id="ARBA00022475"/>
    </source>
</evidence>
<dbReference type="EMBL" id="BMAC01000029">
    <property type="protein sequence ID" value="GFP81440.1"/>
    <property type="molecule type" value="Genomic_DNA"/>
</dbReference>
<evidence type="ECO:0000256" key="7">
    <source>
        <dbReference type="ARBA" id="ARBA00023180"/>
    </source>
</evidence>
<evidence type="ECO:0000259" key="10">
    <source>
        <dbReference type="SMART" id="SM00499"/>
    </source>
</evidence>
<gene>
    <name evidence="11" type="ORF">PHJA_000287300</name>
</gene>
<evidence type="ECO:0000256" key="2">
    <source>
        <dbReference type="ARBA" id="ARBA00009748"/>
    </source>
</evidence>
<keyword evidence="7" id="KW-0325">Glycoprotein</keyword>
<accession>A0A830B1G3</accession>
<reference evidence="11" key="1">
    <citation type="submission" date="2020-07" db="EMBL/GenBank/DDBJ databases">
        <title>Ethylene signaling mediates host invasion by parasitic plants.</title>
        <authorList>
            <person name="Yoshida S."/>
        </authorList>
    </citation>
    <scope>NUCLEOTIDE SEQUENCE</scope>
    <source>
        <strain evidence="11">Okayama</strain>
    </source>
</reference>
<dbReference type="InterPro" id="IPR016140">
    <property type="entry name" value="Bifunc_inhib/LTP/seed_store"/>
</dbReference>
<dbReference type="InterPro" id="IPR043325">
    <property type="entry name" value="LTSS"/>
</dbReference>
<comment type="caution">
    <text evidence="11">The sequence shown here is derived from an EMBL/GenBank/DDBJ whole genome shotgun (WGS) entry which is preliminary data.</text>
</comment>
<comment type="subcellular location">
    <subcellularLocation>
        <location evidence="1">Cell membrane</location>
        <topology evidence="1">Lipid-anchor</topology>
        <topology evidence="1">GPI-anchor</topology>
    </subcellularLocation>
</comment>
<sequence length="110" mass="12051">MAIVIAIATILTATQPLEVMAQFDCRNDIANLFPCYGYIQGRDFFPSPDCCNRLEDVVDHRPDCLCEVVRGNGAINQTRILQLPSACGVRSPSVGNCFYGGCKKFTNTSL</sequence>
<dbReference type="InterPro" id="IPR036312">
    <property type="entry name" value="Bifun_inhib/LTP/seed_sf"/>
</dbReference>
<evidence type="ECO:0000256" key="8">
    <source>
        <dbReference type="ARBA" id="ARBA00023288"/>
    </source>
</evidence>
<dbReference type="OrthoDB" id="911994at2759"/>
<dbReference type="Pfam" id="PF14368">
    <property type="entry name" value="LTP_2"/>
    <property type="match status" value="1"/>
</dbReference>
<evidence type="ECO:0000256" key="5">
    <source>
        <dbReference type="ARBA" id="ARBA00022729"/>
    </source>
</evidence>
<feature type="chain" id="PRO_5032731608" evidence="9">
    <location>
        <begin position="17"/>
        <end position="110"/>
    </location>
</feature>
<proteinExistence type="inferred from homology"/>
<evidence type="ECO:0000256" key="1">
    <source>
        <dbReference type="ARBA" id="ARBA00004609"/>
    </source>
</evidence>
<dbReference type="PANTHER" id="PTHR33044">
    <property type="entry name" value="BIFUNCTIONAL INHIBITOR/LIPID-TRANSFER PROTEIN/SEED STORAGE 2S ALBUMIN SUPERFAMILY PROTEIN-RELATED"/>
    <property type="match status" value="1"/>
</dbReference>
<dbReference type="GO" id="GO:0098552">
    <property type="term" value="C:side of membrane"/>
    <property type="evidence" value="ECO:0007669"/>
    <property type="project" value="UniProtKB-KW"/>
</dbReference>
<dbReference type="Proteomes" id="UP000653305">
    <property type="component" value="Unassembled WGS sequence"/>
</dbReference>
<feature type="signal peptide" evidence="9">
    <location>
        <begin position="1"/>
        <end position="16"/>
    </location>
</feature>
<dbReference type="GO" id="GO:0005886">
    <property type="term" value="C:plasma membrane"/>
    <property type="evidence" value="ECO:0007669"/>
    <property type="project" value="UniProtKB-SubCell"/>
</dbReference>
<evidence type="ECO:0000313" key="12">
    <source>
        <dbReference type="Proteomes" id="UP000653305"/>
    </source>
</evidence>
<dbReference type="AlphaFoldDB" id="A0A830B1G3"/>
<evidence type="ECO:0000313" key="11">
    <source>
        <dbReference type="EMBL" id="GFP81440.1"/>
    </source>
</evidence>